<dbReference type="Gene3D" id="3.40.50.300">
    <property type="entry name" value="P-loop containing nucleotide triphosphate hydrolases"/>
    <property type="match status" value="1"/>
</dbReference>
<dbReference type="InterPro" id="IPR027417">
    <property type="entry name" value="P-loop_NTPase"/>
</dbReference>
<name>A0A8S5QAZ6_9CAUD</name>
<dbReference type="Gene3D" id="3.30.420.240">
    <property type="match status" value="1"/>
</dbReference>
<dbReference type="EMBL" id="BK015610">
    <property type="protein sequence ID" value="DAE15692.1"/>
    <property type="molecule type" value="Genomic_DNA"/>
</dbReference>
<protein>
    <submittedName>
        <fullName evidence="1">Terminase large subunit</fullName>
    </submittedName>
</protein>
<sequence>MTVNEIIQKNRERLAIIRSPYNPITGEGSTSIPRKKVYIKDCPIEEMYLPEQFAETGFVQKLIEIGFNGYIKFILKQGISDKIRNELWTSFCQERINYDFEYWAYSCIQISAKGKGKDIAFLLNRAQRYYLKELEKLRIAGVPIDIILCKARQWGGSTLTQLYMLWIQLIHRSNWNSAICGHIESAARNVSGMLQKAVDKMPLWATNNIRLKTNPYQGSQKTRSINTTNSRYSIGSAEKPESLRSEDISMAHLTEVGLWKETKGKKPEDLVQSIFGSILSGPYTIKVLESTAKGVGNYFHRTWLDAVEGRNNFTPVFIPWFMIDIYSKHINPKDYNAFISTMTEYEHWLFELGATLEAIAWYRMKTLEFKDKWRMCSEYPSTAAEAFQSTGRRIFPQKYVEQVRTSTLPPCFYGEFVANDIKGKNALSNIRFEHIEPTKDLNNILWVWTLPDNTEKYYDRYVVSVDIGGTSEAADFSCIKVADRLPMLEDGGLPEIVAEWHGHIEHDLLIWKAVQIAAAYGNAVLVIESNTLETEGTEGDNFDYVLDEVVEYYDNLYSRTSPEQIKQGLPVKYGFHTNPKTKPTIINFLKSAMRDFLYIERSKPTTFEMDTYELKENGKEMGAAEGCHDDYLMATAILIYVCYKWQLPRIMREFRKSKKTKIVSEASI</sequence>
<proteinExistence type="predicted"/>
<evidence type="ECO:0000313" key="1">
    <source>
        <dbReference type="EMBL" id="DAE15692.1"/>
    </source>
</evidence>
<accession>A0A8S5QAZ6</accession>
<organism evidence="1">
    <name type="scientific">Podoviridae sp. ctsfx1</name>
    <dbReference type="NCBI Taxonomy" id="2825281"/>
    <lineage>
        <taxon>Viruses</taxon>
        <taxon>Duplodnaviria</taxon>
        <taxon>Heunggongvirae</taxon>
        <taxon>Uroviricota</taxon>
        <taxon>Caudoviricetes</taxon>
    </lineage>
</organism>
<reference evidence="1" key="1">
    <citation type="journal article" date="2021" name="Proc. Natl. Acad. Sci. U.S.A.">
        <title>A Catalog of Tens of Thousands of Viruses from Human Metagenomes Reveals Hidden Associations with Chronic Diseases.</title>
        <authorList>
            <person name="Tisza M.J."/>
            <person name="Buck C.B."/>
        </authorList>
    </citation>
    <scope>NUCLEOTIDE SEQUENCE</scope>
    <source>
        <strain evidence="1">Ctsfx1</strain>
    </source>
</reference>